<dbReference type="EMBL" id="CP029332">
    <property type="protein sequence ID" value="AXO25201.1"/>
    <property type="molecule type" value="Genomic_DNA"/>
</dbReference>
<protein>
    <submittedName>
        <fullName evidence="1">Uncharacterized protein</fullName>
    </submittedName>
</protein>
<evidence type="ECO:0000313" key="1">
    <source>
        <dbReference type="EMBL" id="AXO25201.1"/>
    </source>
</evidence>
<accession>A0A3B6XD67</accession>
<dbReference type="AlphaFoldDB" id="A0A3B6XD67"/>
<gene>
    <name evidence="1" type="ORF">DFS55_23475</name>
</gene>
<dbReference type="RefSeq" id="WP_062890003.1">
    <property type="nucleotide sequence ID" value="NZ_CP029332.1"/>
</dbReference>
<name>A0A3B6XD67_MYCAV</name>
<dbReference type="Proteomes" id="UP000259236">
    <property type="component" value="Chromosome"/>
</dbReference>
<evidence type="ECO:0000313" key="2">
    <source>
        <dbReference type="Proteomes" id="UP000259236"/>
    </source>
</evidence>
<reference evidence="1 2" key="1">
    <citation type="submission" date="2018-05" db="EMBL/GenBank/DDBJ databases">
        <title>Sequencing and annotation of Mycobacterium avium strain 109 (MAC109).</title>
        <authorList>
            <person name="Matern W.M."/>
            <person name="Bader J.S."/>
            <person name="Karakousis P.C."/>
        </authorList>
    </citation>
    <scope>NUCLEOTIDE SEQUENCE [LARGE SCALE GENOMIC DNA]</scope>
    <source>
        <strain evidence="1 2">MAC109</strain>
    </source>
</reference>
<sequence length="87" mass="9668">MNDRQIDDYVPPLDAIALTPQSIDFFYAAPGGNELIGMMLHTDNLGELAVLFTPEAARKVATSLTSMAVTDLDRLRHQHRQQKATDQ</sequence>
<organism evidence="1 2">
    <name type="scientific">Mycobacterium avium subsp. hominissuis</name>
    <dbReference type="NCBI Taxonomy" id="439334"/>
    <lineage>
        <taxon>Bacteria</taxon>
        <taxon>Bacillati</taxon>
        <taxon>Actinomycetota</taxon>
        <taxon>Actinomycetes</taxon>
        <taxon>Mycobacteriales</taxon>
        <taxon>Mycobacteriaceae</taxon>
        <taxon>Mycobacterium</taxon>
        <taxon>Mycobacterium avium complex (MAC)</taxon>
    </lineage>
</organism>
<proteinExistence type="predicted"/>